<evidence type="ECO:0000313" key="2">
    <source>
        <dbReference type="EMBL" id="CAK0881528.1"/>
    </source>
</evidence>
<feature type="non-terminal residue" evidence="2">
    <location>
        <position position="1431"/>
    </location>
</feature>
<dbReference type="SUPFAM" id="SSF56349">
    <property type="entry name" value="DNA breaking-rejoining enzymes"/>
    <property type="match status" value="1"/>
</dbReference>
<protein>
    <recommendedName>
        <fullName evidence="4">RNA-directed RNA polymerase</fullName>
    </recommendedName>
</protein>
<reference evidence="2" key="1">
    <citation type="submission" date="2023-10" db="EMBL/GenBank/DDBJ databases">
        <authorList>
            <person name="Chen Y."/>
            <person name="Shah S."/>
            <person name="Dougan E. K."/>
            <person name="Thang M."/>
            <person name="Chan C."/>
        </authorList>
    </citation>
    <scope>NUCLEOTIDE SEQUENCE [LARGE SCALE GENOMIC DNA]</scope>
</reference>
<gene>
    <name evidence="2" type="ORF">PCOR1329_LOCUS64339</name>
</gene>
<feature type="compositionally biased region" description="Basic and acidic residues" evidence="1">
    <location>
        <begin position="346"/>
        <end position="357"/>
    </location>
</feature>
<evidence type="ECO:0000256" key="1">
    <source>
        <dbReference type="SAM" id="MobiDB-lite"/>
    </source>
</evidence>
<evidence type="ECO:0008006" key="4">
    <source>
        <dbReference type="Google" id="ProtNLM"/>
    </source>
</evidence>
<evidence type="ECO:0000313" key="3">
    <source>
        <dbReference type="Proteomes" id="UP001189429"/>
    </source>
</evidence>
<dbReference type="EMBL" id="CAUYUJ010018196">
    <property type="protein sequence ID" value="CAK0881528.1"/>
    <property type="molecule type" value="Genomic_DNA"/>
</dbReference>
<accession>A0ABN9W7A3</accession>
<organism evidence="2 3">
    <name type="scientific">Prorocentrum cordatum</name>
    <dbReference type="NCBI Taxonomy" id="2364126"/>
    <lineage>
        <taxon>Eukaryota</taxon>
        <taxon>Sar</taxon>
        <taxon>Alveolata</taxon>
        <taxon>Dinophyceae</taxon>
        <taxon>Prorocentrales</taxon>
        <taxon>Prorocentraceae</taxon>
        <taxon>Prorocentrum</taxon>
    </lineage>
</organism>
<comment type="caution">
    <text evidence="2">The sequence shown here is derived from an EMBL/GenBank/DDBJ whole genome shotgun (WGS) entry which is preliminary data.</text>
</comment>
<dbReference type="InterPro" id="IPR011010">
    <property type="entry name" value="DNA_brk_join_enz"/>
</dbReference>
<feature type="region of interest" description="Disordered" evidence="1">
    <location>
        <begin position="346"/>
        <end position="370"/>
    </location>
</feature>
<sequence>MAAVNRTLDVDELQILVYYDDDAAGLRYHHRVLFTKVAAGRWIIGTPDGDVYEEDFNGAEVRPLARNGAFPVDLAGMMYVFRGPQRAPARIATMRLQARGIAEVLGVAPAPGAGGVAGSSWRVADPSSAEFDQVITAAELADSTDDRDDGVKVQRLALINGVAQLVELVKDSDHDAWFARKRPGLPGGASGDLRLLGHFLNSAQRRALPLSKAMELEFLESVLENGGDLQVWLNAFMRKSGVSENSSVAHELRNLVQIVRLGISYDQIDPTNLACIEQAARRIHEIQQAIRRNPKHPDFAGLDIGTIGSCDEIGGARLRSFDSWLSSKQKEEAKTMEAQRKWREELAAERRRSDNRDGPPNPKAKAKAKANDLYCAGEKNLAPHQPDLLKIVKGKAVPKPAVDLLPPEEAAFLIDPDRYLVRSQPEIDAWNEEHPTFRPYWGPHLRQDRSARLDLYRKLYDKGLLGFRSRIKAKVGIFFVWKSSRRGIRLIVDARMPNGHHRLLPKTRPGGAGALSQLDGWLDQDELASLAQGCGPIAEIPNLSVCVGGVEDAFYQFSVESMAEWFGLDDPVRCSEFGLSQIFDNDLERLRPARPTEKVFPVFLGMPQGWSWALHFCTTSVKPVTSVAIGGKHRLVQEGLPAPGLRSGPVSSVYVDNLATVGLSSSEVSSDYAAIRMELESVGFTLHEEGGDALLVENVGIVIDKSRCSIRHKSERAWRLYLKIKYILKLRRVTGEAVRVLLGHCIHYLVLLRPAMSVFAHACRFVNDSLGRTCELPGQVKREFRLMAGLVFLAEARLSVPPSDRAYCGDASGKGYAVMDTPMGPEEFRKLTRWKERWRFVEVEGDRGDTLRASGSLPPPNPGWSADLEVPDTSYSRWLLESAGIPTPSSGVLESGGFRSGVCKLRGKERRQLEQKEIVGMVPILPENVVEPGRWRTLFEGRWKRDEAIRMKEGRVILMALRRESYTRSGHGRRLLVLSDNLSSLCCLEKGRAKDFGLLALARRCAAYSIGCGIDLRRFTGSENEHLSACIVPSARQGAFLELYSGCGALTSGMAEVGLRVSVPFDIAEGPEFNLEKRGVQDVVVRWLTEGRIWPGCRMPGKRSCVKTLGPVSNGRGSRLGHGPDLPLRVLNVSERKAYTEANNKFVAFARRSGLPLDTADHVDEALERFMELLFLSGVPQSVARSALYGFAWCHPEMPHKDRRLYIRSRAALAGWRNLEPGGTRDPAPLEIARWIADDMLQRGLALAAFLVVLCFDCYLRPGVGCTLRRSSVMPPAAAVHECYDRWCFRLSPAESGQPSKTGAYDDSIVVGEVAGREWIARALAIIFPRIQCDHFIFPFGLREFEKCFKDSVVRLGISHLRLSPHCLRHGGPSTGAYTKAYTLEEVRRRGKWADHRSVSRYEKHARLHAVFQKLQPGDQRLASAAAATLS</sequence>
<name>A0ABN9W7A3_9DINO</name>
<dbReference type="Proteomes" id="UP001189429">
    <property type="component" value="Unassembled WGS sequence"/>
</dbReference>
<proteinExistence type="predicted"/>
<keyword evidence="3" id="KW-1185">Reference proteome</keyword>